<evidence type="ECO:0008006" key="2">
    <source>
        <dbReference type="Google" id="ProtNLM"/>
    </source>
</evidence>
<evidence type="ECO:0000313" key="1">
    <source>
        <dbReference type="EMBL" id="SVB42007.1"/>
    </source>
</evidence>
<dbReference type="InterPro" id="IPR003329">
    <property type="entry name" value="Cytidylyl_trans"/>
</dbReference>
<dbReference type="Pfam" id="PF02348">
    <property type="entry name" value="CTP_transf_3"/>
    <property type="match status" value="1"/>
</dbReference>
<protein>
    <recommendedName>
        <fullName evidence="2">Acylneuraminate cytidylyltransferase</fullName>
    </recommendedName>
</protein>
<name>A0A382DWQ2_9ZZZZ</name>
<dbReference type="InterPro" id="IPR029044">
    <property type="entry name" value="Nucleotide-diphossugar_trans"/>
</dbReference>
<dbReference type="SUPFAM" id="SSF53448">
    <property type="entry name" value="Nucleotide-diphospho-sugar transferases"/>
    <property type="match status" value="1"/>
</dbReference>
<organism evidence="1">
    <name type="scientific">marine metagenome</name>
    <dbReference type="NCBI Taxonomy" id="408172"/>
    <lineage>
        <taxon>unclassified sequences</taxon>
        <taxon>metagenomes</taxon>
        <taxon>ecological metagenomes</taxon>
    </lineage>
</organism>
<dbReference type="PANTHER" id="PTHR42866:SF1">
    <property type="entry name" value="SPORE COAT POLYSACCHARIDE BIOSYNTHESIS PROTEIN SPSF"/>
    <property type="match status" value="1"/>
</dbReference>
<reference evidence="1" key="1">
    <citation type="submission" date="2018-05" db="EMBL/GenBank/DDBJ databases">
        <authorList>
            <person name="Lanie J.A."/>
            <person name="Ng W.-L."/>
            <person name="Kazmierczak K.M."/>
            <person name="Andrzejewski T.M."/>
            <person name="Davidsen T.M."/>
            <person name="Wayne K.J."/>
            <person name="Tettelin H."/>
            <person name="Glass J.I."/>
            <person name="Rusch D."/>
            <person name="Podicherti R."/>
            <person name="Tsui H.-C.T."/>
            <person name="Winkler M.E."/>
        </authorList>
    </citation>
    <scope>NUCLEOTIDE SEQUENCE</scope>
</reference>
<dbReference type="CDD" id="cd02518">
    <property type="entry name" value="GT2_SpsF"/>
    <property type="match status" value="1"/>
</dbReference>
<dbReference type="EMBL" id="UINC01041144">
    <property type="protein sequence ID" value="SVB42007.1"/>
    <property type="molecule type" value="Genomic_DNA"/>
</dbReference>
<accession>A0A382DWQ2</accession>
<gene>
    <name evidence="1" type="ORF">METZ01_LOCUS194861</name>
</gene>
<dbReference type="AlphaFoldDB" id="A0A382DWQ2"/>
<dbReference type="Gene3D" id="3.90.550.10">
    <property type="entry name" value="Spore Coat Polysaccharide Biosynthesis Protein SpsA, Chain A"/>
    <property type="match status" value="1"/>
</dbReference>
<dbReference type="PANTHER" id="PTHR42866">
    <property type="entry name" value="3-DEOXY-MANNO-OCTULOSONATE CYTIDYLYLTRANSFERASE"/>
    <property type="match status" value="1"/>
</dbReference>
<dbReference type="GO" id="GO:0005829">
    <property type="term" value="C:cytosol"/>
    <property type="evidence" value="ECO:0007669"/>
    <property type="project" value="TreeGrafter"/>
</dbReference>
<proteinExistence type="predicted"/>
<sequence length="245" mass="28339">MKVLGIIQARMGSTRLPGKVLRVIKGKSMLEHQIDFLKQSESINQLVIATTKLSEDNKIEDPAHKLSIDCFRGSTQDVLERYYKCAKRFKGDIIVRITADNPLVEPTLVDKIVQIAIETKCDFATNMIKQTYPLGYLVEVFPFVILEKLYTNQMDPLTREHVTFHIKRNPKLYNIQNYTLPKDIARPEWRLAVDEEKDFEIMSKIFASLYKPGQFIKYTSVIKLLESNKKLVLKNEKYPDSLALL</sequence>